<protein>
    <recommendedName>
        <fullName evidence="3">Magnesium chelatase</fullName>
    </recommendedName>
</protein>
<dbReference type="Proteomes" id="UP000193920">
    <property type="component" value="Unassembled WGS sequence"/>
</dbReference>
<dbReference type="GO" id="GO:0016851">
    <property type="term" value="F:magnesium chelatase activity"/>
    <property type="evidence" value="ECO:0007669"/>
    <property type="project" value="UniProtKB-EC"/>
</dbReference>
<dbReference type="AlphaFoldDB" id="A0A1Y2FRD5"/>
<organism evidence="1 2">
    <name type="scientific">Neocallimastix californiae</name>
    <dbReference type="NCBI Taxonomy" id="1754190"/>
    <lineage>
        <taxon>Eukaryota</taxon>
        <taxon>Fungi</taxon>
        <taxon>Fungi incertae sedis</taxon>
        <taxon>Chytridiomycota</taxon>
        <taxon>Chytridiomycota incertae sedis</taxon>
        <taxon>Neocallimastigomycetes</taxon>
        <taxon>Neocallimastigales</taxon>
        <taxon>Neocallimastigaceae</taxon>
        <taxon>Neocallimastix</taxon>
    </lineage>
</organism>
<evidence type="ECO:0000313" key="1">
    <source>
        <dbReference type="EMBL" id="ORY86499.1"/>
    </source>
</evidence>
<dbReference type="PANTHER" id="PTHR11603:SF132">
    <property type="entry name" value="C2H2-TYPE DOMAIN-CONTAINING PROTEIN"/>
    <property type="match status" value="1"/>
</dbReference>
<gene>
    <name evidence="1" type="ORF">LY90DRAFT_663148</name>
</gene>
<keyword evidence="2" id="KW-1185">Reference proteome</keyword>
<sequence length="487" mass="55522">MSTRIESIQASNNEINSISENKNKLNTNKITWLVQKLSELKYDPNKAVPFYFKDDVLVTILMCLICKKNSIIFDVNENQKPFKNMLEKIIFSIFGFSYSSFRCKPTTTVNEFISGILSKTKGKCEEHKEIIGNSVILQSEVSMNKTNSMPDLEVTPLETSNGQKLSSSIMDFEINSSRELMNNQLLNLKNNSNVLYSNPMIKNIYTQKIEMEKNSKLHKPEIIHKIVVSDENGNNKEIAFNTNTLSKLNLRNKNTDFSMLYSEDNEEYQKIKDSIIQLNDQPLPNVIIIENMDSASPIIQDAILQMLLKKKLFNNEFPKPFIIISLISKEDIQNNVISQLLNNTFLYHRIKDVIAHNVPIYLSNDSLITDDEIKSLIEATEKITSSKFIDIYLRNIMTGIRTHPLISSGIPVAATNDLILASKALSALFDQTYMTVDHIQIALKHVVTHRMYLAHRSIHASKKLKEQCKNIGAENILADILNKLSVK</sequence>
<dbReference type="EMBL" id="MCOG01000002">
    <property type="protein sequence ID" value="ORY86499.1"/>
    <property type="molecule type" value="Genomic_DNA"/>
</dbReference>
<reference evidence="1 2" key="1">
    <citation type="submission" date="2016-08" db="EMBL/GenBank/DDBJ databases">
        <title>A Parts List for Fungal Cellulosomes Revealed by Comparative Genomics.</title>
        <authorList>
            <consortium name="DOE Joint Genome Institute"/>
            <person name="Haitjema C.H."/>
            <person name="Gilmore S.P."/>
            <person name="Henske J.K."/>
            <person name="Solomon K.V."/>
            <person name="De Groot R."/>
            <person name="Kuo A."/>
            <person name="Mondo S.J."/>
            <person name="Salamov A.A."/>
            <person name="Labutti K."/>
            <person name="Zhao Z."/>
            <person name="Chiniquy J."/>
            <person name="Barry K."/>
            <person name="Brewer H.M."/>
            <person name="Purvine S.O."/>
            <person name="Wright A.T."/>
            <person name="Boxma B."/>
            <person name="Van Alen T."/>
            <person name="Hackstein J.H."/>
            <person name="Baker S.E."/>
            <person name="Grigoriev I.V."/>
            <person name="O'Malley M.A."/>
        </authorList>
    </citation>
    <scope>NUCLEOTIDE SEQUENCE [LARGE SCALE GENOMIC DNA]</scope>
    <source>
        <strain evidence="1 2">G1</strain>
    </source>
</reference>
<evidence type="ECO:0000313" key="2">
    <source>
        <dbReference type="Proteomes" id="UP000193920"/>
    </source>
</evidence>
<name>A0A1Y2FRD5_9FUNG</name>
<accession>A0A1Y2FRD5</accession>
<dbReference type="PANTHER" id="PTHR11603">
    <property type="entry name" value="AAA FAMILY ATPASE"/>
    <property type="match status" value="1"/>
</dbReference>
<dbReference type="InterPro" id="IPR052041">
    <property type="entry name" value="Nucleic_acid_metab_PIN/TRAM"/>
</dbReference>
<dbReference type="OrthoDB" id="5582146at2759"/>
<comment type="caution">
    <text evidence="1">The sequence shown here is derived from an EMBL/GenBank/DDBJ whole genome shotgun (WGS) entry which is preliminary data.</text>
</comment>
<dbReference type="Gene3D" id="1.10.8.80">
    <property type="entry name" value="Magnesium chelatase subunit I, C-Terminal domain"/>
    <property type="match status" value="1"/>
</dbReference>
<evidence type="ECO:0008006" key="3">
    <source>
        <dbReference type="Google" id="ProtNLM"/>
    </source>
</evidence>
<proteinExistence type="predicted"/>